<keyword evidence="5 8" id="KW-1133">Transmembrane helix</keyword>
<evidence type="ECO:0000256" key="5">
    <source>
        <dbReference type="ARBA" id="ARBA00022989"/>
    </source>
</evidence>
<feature type="transmembrane region" description="Helical" evidence="8">
    <location>
        <begin position="288"/>
        <end position="313"/>
    </location>
</feature>
<keyword evidence="4 8" id="KW-0812">Transmembrane</keyword>
<protein>
    <recommendedName>
        <fullName evidence="10">Auxin efflux carrier component</fullName>
    </recommendedName>
</protein>
<comment type="caution">
    <text evidence="9">The sequence shown here is derived from an EMBL/GenBank/DDBJ whole genome shotgun (WGS) entry which is preliminary data.</text>
</comment>
<accession>A0A4U5R592</accession>
<reference evidence="9" key="1">
    <citation type="submission" date="2018-10" db="EMBL/GenBank/DDBJ databases">
        <title>Population genomic analysis revealed the cold adaptation of white poplar.</title>
        <authorList>
            <person name="Liu Y.-J."/>
        </authorList>
    </citation>
    <scope>NUCLEOTIDE SEQUENCE [LARGE SCALE GENOMIC DNA]</scope>
    <source>
        <strain evidence="9">PAL-ZL1</strain>
    </source>
</reference>
<gene>
    <name evidence="9" type="ORF">D5086_0000013210</name>
</gene>
<dbReference type="GO" id="GO:0010329">
    <property type="term" value="F:auxin efflux transmembrane transporter activity"/>
    <property type="evidence" value="ECO:0007669"/>
    <property type="project" value="TreeGrafter"/>
</dbReference>
<comment type="subcellular location">
    <subcellularLocation>
        <location evidence="1">Membrane</location>
        <topology evidence="1">Multi-pass membrane protein</topology>
    </subcellularLocation>
</comment>
<keyword evidence="6 8" id="KW-0472">Membrane</keyword>
<name>A0A4U5R592_POPAL</name>
<dbReference type="PANTHER" id="PTHR31752:SF40">
    <property type="entry name" value="AUXIN EFFLUX CARRIER COMPONENT 8"/>
    <property type="match status" value="1"/>
</dbReference>
<dbReference type="PANTHER" id="PTHR31752">
    <property type="entry name" value="AUXIN EFFLUX CARRIER COMPONENT 1B-RELATED"/>
    <property type="match status" value="1"/>
</dbReference>
<evidence type="ECO:0000256" key="6">
    <source>
        <dbReference type="ARBA" id="ARBA00023136"/>
    </source>
</evidence>
<dbReference type="GO" id="GO:0009734">
    <property type="term" value="P:auxin-activated signaling pathway"/>
    <property type="evidence" value="ECO:0007669"/>
    <property type="project" value="UniProtKB-KW"/>
</dbReference>
<evidence type="ECO:0008006" key="10">
    <source>
        <dbReference type="Google" id="ProtNLM"/>
    </source>
</evidence>
<keyword evidence="3" id="KW-0813">Transport</keyword>
<evidence type="ECO:0000256" key="3">
    <source>
        <dbReference type="ARBA" id="ARBA00022448"/>
    </source>
</evidence>
<dbReference type="InterPro" id="IPR004776">
    <property type="entry name" value="Mem_transp_PIN-like"/>
</dbReference>
<feature type="transmembrane region" description="Helical" evidence="8">
    <location>
        <begin position="333"/>
        <end position="354"/>
    </location>
</feature>
<evidence type="ECO:0000256" key="4">
    <source>
        <dbReference type="ARBA" id="ARBA00022692"/>
    </source>
</evidence>
<dbReference type="Pfam" id="PF03547">
    <property type="entry name" value="Mem_trans"/>
    <property type="match status" value="1"/>
</dbReference>
<dbReference type="GO" id="GO:0009926">
    <property type="term" value="P:auxin polar transport"/>
    <property type="evidence" value="ECO:0007669"/>
    <property type="project" value="TreeGrafter"/>
</dbReference>
<dbReference type="InterPro" id="IPR051107">
    <property type="entry name" value="Auxin_Efflux_Carrier"/>
</dbReference>
<organism evidence="9">
    <name type="scientific">Populus alba</name>
    <name type="common">White poplar</name>
    <dbReference type="NCBI Taxonomy" id="43335"/>
    <lineage>
        <taxon>Eukaryota</taxon>
        <taxon>Viridiplantae</taxon>
        <taxon>Streptophyta</taxon>
        <taxon>Embryophyta</taxon>
        <taxon>Tracheophyta</taxon>
        <taxon>Spermatophyta</taxon>
        <taxon>Magnoliopsida</taxon>
        <taxon>eudicotyledons</taxon>
        <taxon>Gunneridae</taxon>
        <taxon>Pentapetalae</taxon>
        <taxon>rosids</taxon>
        <taxon>fabids</taxon>
        <taxon>Malpighiales</taxon>
        <taxon>Salicaceae</taxon>
        <taxon>Saliceae</taxon>
        <taxon>Populus</taxon>
    </lineage>
</organism>
<evidence type="ECO:0000256" key="7">
    <source>
        <dbReference type="ARBA" id="ARBA00023294"/>
    </source>
</evidence>
<dbReference type="GO" id="GO:0005783">
    <property type="term" value="C:endoplasmic reticulum"/>
    <property type="evidence" value="ECO:0007669"/>
    <property type="project" value="TreeGrafter"/>
</dbReference>
<dbReference type="GO" id="GO:0005886">
    <property type="term" value="C:plasma membrane"/>
    <property type="evidence" value="ECO:0007669"/>
    <property type="project" value="TreeGrafter"/>
</dbReference>
<dbReference type="AlphaFoldDB" id="A0A4U5R592"/>
<evidence type="ECO:0000313" key="9">
    <source>
        <dbReference type="EMBL" id="TKS17457.1"/>
    </source>
</evidence>
<sequence length="357" mass="40128">MGIGKGFLMRFLSEQFDANTTFHDLTKQPWGEHIKREICYKGFSPRRKDITILEPLVVMISTTDVYHVVAATVPLYFVMILAYISYQSLQNEPETHIRRLSSKTTRPFSADSARQNQLSRRLNWIITGLSLSTLPNTFDPRPPPSEGYVRSRGRATSLADSWLAEPDLVQFCCCFCLSSMPPRKPLWHHLQELQEIERIFKNHNTKKERKCKAEQRGRRLGMAMFSLGMITIYHQHINTPSSSVPVTRILIPSKHSTGLFMALRPSIISCGIRMAVVAMAMKFVAGPALMAVASFAVRLEGTVLRVAIVQAALPQGIVPFVFAKEYNVHPDTLSTGVIFGMLIAMPIALAYYSLLAL</sequence>
<evidence type="ECO:0000256" key="2">
    <source>
        <dbReference type="ARBA" id="ARBA00009177"/>
    </source>
</evidence>
<keyword evidence="7" id="KW-0927">Auxin signaling pathway</keyword>
<comment type="similarity">
    <text evidence="2">Belongs to the auxin efflux carrier (TC 2.A.69.1) family.</text>
</comment>
<evidence type="ECO:0000256" key="1">
    <source>
        <dbReference type="ARBA" id="ARBA00004141"/>
    </source>
</evidence>
<evidence type="ECO:0000256" key="8">
    <source>
        <dbReference type="SAM" id="Phobius"/>
    </source>
</evidence>
<dbReference type="EMBL" id="RCHU01000030">
    <property type="protein sequence ID" value="TKS17457.1"/>
    <property type="molecule type" value="Genomic_DNA"/>
</dbReference>
<proteinExistence type="inferred from homology"/>